<keyword evidence="2" id="KW-0812">Transmembrane</keyword>
<keyword evidence="2" id="KW-0472">Membrane</keyword>
<dbReference type="EMBL" id="JAULSW010000011">
    <property type="protein sequence ID" value="KAK3367582.1"/>
    <property type="molecule type" value="Genomic_DNA"/>
</dbReference>
<keyword evidence="4" id="KW-1185">Reference proteome</keyword>
<proteinExistence type="predicted"/>
<feature type="region of interest" description="Disordered" evidence="1">
    <location>
        <begin position="1"/>
        <end position="29"/>
    </location>
</feature>
<evidence type="ECO:0000256" key="2">
    <source>
        <dbReference type="SAM" id="Phobius"/>
    </source>
</evidence>
<feature type="transmembrane region" description="Helical" evidence="2">
    <location>
        <begin position="265"/>
        <end position="285"/>
    </location>
</feature>
<name>A0AAE0K0X1_9PEZI</name>
<evidence type="ECO:0000256" key="1">
    <source>
        <dbReference type="SAM" id="MobiDB-lite"/>
    </source>
</evidence>
<evidence type="ECO:0000313" key="4">
    <source>
        <dbReference type="Proteomes" id="UP001285441"/>
    </source>
</evidence>
<organism evidence="3 4">
    <name type="scientific">Podospora didyma</name>
    <dbReference type="NCBI Taxonomy" id="330526"/>
    <lineage>
        <taxon>Eukaryota</taxon>
        <taxon>Fungi</taxon>
        <taxon>Dikarya</taxon>
        <taxon>Ascomycota</taxon>
        <taxon>Pezizomycotina</taxon>
        <taxon>Sordariomycetes</taxon>
        <taxon>Sordariomycetidae</taxon>
        <taxon>Sordariales</taxon>
        <taxon>Podosporaceae</taxon>
        <taxon>Podospora</taxon>
    </lineage>
</organism>
<dbReference type="Proteomes" id="UP001285441">
    <property type="component" value="Unassembled WGS sequence"/>
</dbReference>
<feature type="compositionally biased region" description="Basic and acidic residues" evidence="1">
    <location>
        <begin position="147"/>
        <end position="157"/>
    </location>
</feature>
<feature type="region of interest" description="Disordered" evidence="1">
    <location>
        <begin position="147"/>
        <end position="168"/>
    </location>
</feature>
<feature type="compositionally biased region" description="Basic residues" evidence="1">
    <location>
        <begin position="8"/>
        <end position="29"/>
    </location>
</feature>
<comment type="caution">
    <text evidence="3">The sequence shown here is derived from an EMBL/GenBank/DDBJ whole genome shotgun (WGS) entry which is preliminary data.</text>
</comment>
<gene>
    <name evidence="3" type="ORF">B0H63DRAFT_83826</name>
</gene>
<reference evidence="3" key="1">
    <citation type="journal article" date="2023" name="Mol. Phylogenet. Evol.">
        <title>Genome-scale phylogeny and comparative genomics of the fungal order Sordariales.</title>
        <authorList>
            <person name="Hensen N."/>
            <person name="Bonometti L."/>
            <person name="Westerberg I."/>
            <person name="Brannstrom I.O."/>
            <person name="Guillou S."/>
            <person name="Cros-Aarteil S."/>
            <person name="Calhoun S."/>
            <person name="Haridas S."/>
            <person name="Kuo A."/>
            <person name="Mondo S."/>
            <person name="Pangilinan J."/>
            <person name="Riley R."/>
            <person name="LaButti K."/>
            <person name="Andreopoulos B."/>
            <person name="Lipzen A."/>
            <person name="Chen C."/>
            <person name="Yan M."/>
            <person name="Daum C."/>
            <person name="Ng V."/>
            <person name="Clum A."/>
            <person name="Steindorff A."/>
            <person name="Ohm R.A."/>
            <person name="Martin F."/>
            <person name="Silar P."/>
            <person name="Natvig D.O."/>
            <person name="Lalanne C."/>
            <person name="Gautier V."/>
            <person name="Ament-Velasquez S.L."/>
            <person name="Kruys A."/>
            <person name="Hutchinson M.I."/>
            <person name="Powell A.J."/>
            <person name="Barry K."/>
            <person name="Miller A.N."/>
            <person name="Grigoriev I.V."/>
            <person name="Debuchy R."/>
            <person name="Gladieux P."/>
            <person name="Hiltunen Thoren M."/>
            <person name="Johannesson H."/>
        </authorList>
    </citation>
    <scope>NUCLEOTIDE SEQUENCE</scope>
    <source>
        <strain evidence="3">CBS 232.78</strain>
    </source>
</reference>
<reference evidence="3" key="2">
    <citation type="submission" date="2023-06" db="EMBL/GenBank/DDBJ databases">
        <authorList>
            <consortium name="Lawrence Berkeley National Laboratory"/>
            <person name="Haridas S."/>
            <person name="Hensen N."/>
            <person name="Bonometti L."/>
            <person name="Westerberg I."/>
            <person name="Brannstrom I.O."/>
            <person name="Guillou S."/>
            <person name="Cros-Aarteil S."/>
            <person name="Calhoun S."/>
            <person name="Kuo A."/>
            <person name="Mondo S."/>
            <person name="Pangilinan J."/>
            <person name="Riley R."/>
            <person name="LaButti K."/>
            <person name="Andreopoulos B."/>
            <person name="Lipzen A."/>
            <person name="Chen C."/>
            <person name="Yanf M."/>
            <person name="Daum C."/>
            <person name="Ng V."/>
            <person name="Clum A."/>
            <person name="Steindorff A."/>
            <person name="Ohm R."/>
            <person name="Martin F."/>
            <person name="Silar P."/>
            <person name="Natvig D."/>
            <person name="Lalanne C."/>
            <person name="Gautier V."/>
            <person name="Ament-velasquez S.L."/>
            <person name="Kruys A."/>
            <person name="Hutchinson M.I."/>
            <person name="Powell A.J."/>
            <person name="Barry K."/>
            <person name="Miller A.N."/>
            <person name="Grigoriev I.V."/>
            <person name="Debuchy R."/>
            <person name="Gladieux P."/>
            <person name="Thoren M.H."/>
            <person name="Johannesson H."/>
        </authorList>
    </citation>
    <scope>NUCLEOTIDE SEQUENCE</scope>
    <source>
        <strain evidence="3">CBS 232.78</strain>
    </source>
</reference>
<sequence>MAPTVANRRARQLLHPQKHPRGAVSKAKPRTFKFGRHQVTIPCFGQKAVLMYCQPHREFVRATSIFCNGTQSYIFAFTLERLKTSNQKTRELELRWTRLHPRRQGPGDAGRLLCQTGFVVLPGKAPPWMKGAEILLGEDREDGVVHPPVDEEHDNTYVRHGGGRGPTLRQELDRVPVQLLQRLLALNRPDANRDRLPRYEDKIKLRQSRYRQFQHPPGSYYPQYCSRGMLIPTTFIPPPTVFPHPVSYVVMPFWTPAFLSHNMALHFHGLETALAIAALAGCFVLRHIVMTRSGLNTAMFLKEVSGGTVVL</sequence>
<evidence type="ECO:0000313" key="3">
    <source>
        <dbReference type="EMBL" id="KAK3367582.1"/>
    </source>
</evidence>
<protein>
    <submittedName>
        <fullName evidence="3">Uncharacterized protein</fullName>
    </submittedName>
</protein>
<keyword evidence="2" id="KW-1133">Transmembrane helix</keyword>
<accession>A0AAE0K0X1</accession>
<dbReference type="AlphaFoldDB" id="A0AAE0K0X1"/>